<proteinExistence type="predicted"/>
<dbReference type="Gene3D" id="3.10.20.30">
    <property type="match status" value="1"/>
</dbReference>
<organism evidence="1 2">
    <name type="scientific">Solidesulfovibrio carbinolicus</name>
    <dbReference type="NCBI Taxonomy" id="296842"/>
    <lineage>
        <taxon>Bacteria</taxon>
        <taxon>Pseudomonadati</taxon>
        <taxon>Thermodesulfobacteriota</taxon>
        <taxon>Desulfovibrionia</taxon>
        <taxon>Desulfovibrionales</taxon>
        <taxon>Desulfovibrionaceae</taxon>
        <taxon>Solidesulfovibrio</taxon>
    </lineage>
</organism>
<dbReference type="InterPro" id="IPR012675">
    <property type="entry name" value="Beta-grasp_dom_sf"/>
</dbReference>
<dbReference type="InterPro" id="IPR016155">
    <property type="entry name" value="Mopterin_synth/thiamin_S_b"/>
</dbReference>
<dbReference type="EMBL" id="CP026538">
    <property type="protein sequence ID" value="QAZ67929.1"/>
    <property type="molecule type" value="Genomic_DNA"/>
</dbReference>
<evidence type="ECO:0000313" key="1">
    <source>
        <dbReference type="EMBL" id="QAZ67929.1"/>
    </source>
</evidence>
<reference evidence="1 2" key="1">
    <citation type="submission" date="2018-02" db="EMBL/GenBank/DDBJ databases">
        <title>Genome sequence of Desulfovibrio carbinolicus DSM 3852.</title>
        <authorList>
            <person name="Wilbanks E."/>
            <person name="Skennerton C.T."/>
            <person name="Orphan V.J."/>
        </authorList>
    </citation>
    <scope>NUCLEOTIDE SEQUENCE [LARGE SCALE GENOMIC DNA]</scope>
    <source>
        <strain evidence="1 2">DSM 3852</strain>
    </source>
</reference>
<dbReference type="Proteomes" id="UP000293296">
    <property type="component" value="Chromosome"/>
</dbReference>
<keyword evidence="2" id="KW-1185">Reference proteome</keyword>
<evidence type="ECO:0000313" key="2">
    <source>
        <dbReference type="Proteomes" id="UP000293296"/>
    </source>
</evidence>
<dbReference type="Pfam" id="PF02597">
    <property type="entry name" value="ThiS"/>
    <property type="match status" value="1"/>
</dbReference>
<dbReference type="OrthoDB" id="9801945at2"/>
<gene>
    <name evidence="1" type="ORF">C3Y92_12145</name>
</gene>
<dbReference type="SUPFAM" id="SSF54285">
    <property type="entry name" value="MoaD/ThiS"/>
    <property type="match status" value="1"/>
</dbReference>
<sequence>MPIDLRCFATLAPLMPANAGAFPIAPGETALELVRRLDIPLEEIKLVFVNGAAASLDTVLADGDRVGIFPPVGGG</sequence>
<name>A0A4P6I282_9BACT</name>
<dbReference type="AlphaFoldDB" id="A0A4P6I282"/>
<dbReference type="KEGG" id="dcb:C3Y92_12145"/>
<dbReference type="CDD" id="cd17040">
    <property type="entry name" value="Ubl_MoaD_like"/>
    <property type="match status" value="1"/>
</dbReference>
<dbReference type="RefSeq" id="WP_015861295.1">
    <property type="nucleotide sequence ID" value="NZ_CP026538.1"/>
</dbReference>
<accession>A0A4P6I282</accession>
<dbReference type="InterPro" id="IPR003749">
    <property type="entry name" value="ThiS/MoaD-like"/>
</dbReference>
<protein>
    <submittedName>
        <fullName evidence="1">Molybdopterin synthase sulfur carrier subunit</fullName>
    </submittedName>
</protein>